<sequence length="137" mass="15735">MDIRKILKATVSDFIRQGQWCIPNFLININPTLTFHIQHTAIPRNSVPDNLCWSKSSNGNLPFHEAYEQIRPHATKNALIATIWKKFIPPRRSLHLQWNISPNNTALYSRSPMQRSTFGSMYLYCMGHLGSAQQGKV</sequence>
<dbReference type="EMBL" id="MVGT01002110">
    <property type="protein sequence ID" value="OVA09343.1"/>
    <property type="molecule type" value="Genomic_DNA"/>
</dbReference>
<organism evidence="1 2">
    <name type="scientific">Macleaya cordata</name>
    <name type="common">Five-seeded plume-poppy</name>
    <name type="synonym">Bocconia cordata</name>
    <dbReference type="NCBI Taxonomy" id="56857"/>
    <lineage>
        <taxon>Eukaryota</taxon>
        <taxon>Viridiplantae</taxon>
        <taxon>Streptophyta</taxon>
        <taxon>Embryophyta</taxon>
        <taxon>Tracheophyta</taxon>
        <taxon>Spermatophyta</taxon>
        <taxon>Magnoliopsida</taxon>
        <taxon>Ranunculales</taxon>
        <taxon>Papaveraceae</taxon>
        <taxon>Papaveroideae</taxon>
        <taxon>Macleaya</taxon>
    </lineage>
</organism>
<accession>A0A200QFT5</accession>
<reference evidence="1 2" key="1">
    <citation type="journal article" date="2017" name="Mol. Plant">
        <title>The Genome of Medicinal Plant Macleaya cordata Provides New Insights into Benzylisoquinoline Alkaloids Metabolism.</title>
        <authorList>
            <person name="Liu X."/>
            <person name="Liu Y."/>
            <person name="Huang P."/>
            <person name="Ma Y."/>
            <person name="Qing Z."/>
            <person name="Tang Q."/>
            <person name="Cao H."/>
            <person name="Cheng P."/>
            <person name="Zheng Y."/>
            <person name="Yuan Z."/>
            <person name="Zhou Y."/>
            <person name="Liu J."/>
            <person name="Tang Z."/>
            <person name="Zhuo Y."/>
            <person name="Zhang Y."/>
            <person name="Yu L."/>
            <person name="Huang J."/>
            <person name="Yang P."/>
            <person name="Peng Q."/>
            <person name="Zhang J."/>
            <person name="Jiang W."/>
            <person name="Zhang Z."/>
            <person name="Lin K."/>
            <person name="Ro D.K."/>
            <person name="Chen X."/>
            <person name="Xiong X."/>
            <person name="Shang Y."/>
            <person name="Huang S."/>
            <person name="Zeng J."/>
        </authorList>
    </citation>
    <scope>NUCLEOTIDE SEQUENCE [LARGE SCALE GENOMIC DNA]</scope>
    <source>
        <strain evidence="2">cv. BLH2017</strain>
        <tissue evidence="1">Root</tissue>
    </source>
</reference>
<protein>
    <recommendedName>
        <fullName evidence="3">Reverse transcriptase zinc-binding domain</fullName>
    </recommendedName>
</protein>
<gene>
    <name evidence="1" type="ORF">BVC80_7543g6</name>
</gene>
<evidence type="ECO:0000313" key="1">
    <source>
        <dbReference type="EMBL" id="OVA09343.1"/>
    </source>
</evidence>
<comment type="caution">
    <text evidence="1">The sequence shown here is derived from an EMBL/GenBank/DDBJ whole genome shotgun (WGS) entry which is preliminary data.</text>
</comment>
<keyword evidence="2" id="KW-1185">Reference proteome</keyword>
<dbReference type="AlphaFoldDB" id="A0A200QFT5"/>
<name>A0A200QFT5_MACCD</name>
<dbReference type="InParanoid" id="A0A200QFT5"/>
<evidence type="ECO:0008006" key="3">
    <source>
        <dbReference type="Google" id="ProtNLM"/>
    </source>
</evidence>
<dbReference type="Proteomes" id="UP000195402">
    <property type="component" value="Unassembled WGS sequence"/>
</dbReference>
<proteinExistence type="predicted"/>
<evidence type="ECO:0000313" key="2">
    <source>
        <dbReference type="Proteomes" id="UP000195402"/>
    </source>
</evidence>